<name>A0AAN6IPR7_EXODE</name>
<comment type="caution">
    <text evidence="7">The sequence shown here is derived from an EMBL/GenBank/DDBJ whole genome shotgun (WGS) entry which is preliminary data.</text>
</comment>
<reference evidence="7" key="1">
    <citation type="submission" date="2023-01" db="EMBL/GenBank/DDBJ databases">
        <title>Exophiala dermititidis isolated from Cystic Fibrosis Patient.</title>
        <authorList>
            <person name="Kurbessoian T."/>
            <person name="Crocker A."/>
            <person name="Murante D."/>
            <person name="Hogan D.A."/>
            <person name="Stajich J.E."/>
        </authorList>
    </citation>
    <scope>NUCLEOTIDE SEQUENCE</scope>
    <source>
        <strain evidence="7">Ex8</strain>
    </source>
</reference>
<feature type="domain" description="DNA endonuclease activator Ctp1 C-terminal" evidence="6">
    <location>
        <begin position="304"/>
        <end position="393"/>
    </location>
</feature>
<evidence type="ECO:0000256" key="1">
    <source>
        <dbReference type="ARBA" id="ARBA00004123"/>
    </source>
</evidence>
<dbReference type="GO" id="GO:0005634">
    <property type="term" value="C:nucleus"/>
    <property type="evidence" value="ECO:0007669"/>
    <property type="project" value="UniProtKB-SubCell"/>
</dbReference>
<comment type="subcellular location">
    <subcellularLocation>
        <location evidence="1">Nucleus</location>
    </subcellularLocation>
</comment>
<feature type="compositionally biased region" description="Pro residues" evidence="5">
    <location>
        <begin position="206"/>
        <end position="215"/>
    </location>
</feature>
<feature type="compositionally biased region" description="Basic and acidic residues" evidence="5">
    <location>
        <begin position="128"/>
        <end position="137"/>
    </location>
</feature>
<feature type="compositionally biased region" description="Basic and acidic residues" evidence="5">
    <location>
        <begin position="395"/>
        <end position="413"/>
    </location>
</feature>
<dbReference type="Pfam" id="PF08573">
    <property type="entry name" value="SAE2"/>
    <property type="match status" value="1"/>
</dbReference>
<evidence type="ECO:0000313" key="8">
    <source>
        <dbReference type="Proteomes" id="UP001161757"/>
    </source>
</evidence>
<dbReference type="GO" id="GO:0006281">
    <property type="term" value="P:DNA repair"/>
    <property type="evidence" value="ECO:0007669"/>
    <property type="project" value="InterPro"/>
</dbReference>
<evidence type="ECO:0000256" key="5">
    <source>
        <dbReference type="SAM" id="MobiDB-lite"/>
    </source>
</evidence>
<dbReference type="AlphaFoldDB" id="A0AAN6IPR7"/>
<feature type="region of interest" description="Disordered" evidence="5">
    <location>
        <begin position="92"/>
        <end position="271"/>
    </location>
</feature>
<keyword evidence="4" id="KW-0175">Coiled coil</keyword>
<feature type="compositionally biased region" description="Polar residues" evidence="5">
    <location>
        <begin position="98"/>
        <end position="107"/>
    </location>
</feature>
<keyword evidence="2" id="KW-0227">DNA damage</keyword>
<proteinExistence type="predicted"/>
<evidence type="ECO:0000256" key="2">
    <source>
        <dbReference type="ARBA" id="ARBA00022763"/>
    </source>
</evidence>
<keyword evidence="3" id="KW-0539">Nucleus</keyword>
<evidence type="ECO:0000313" key="7">
    <source>
        <dbReference type="EMBL" id="KAJ8986834.1"/>
    </source>
</evidence>
<dbReference type="EMBL" id="JAJGCB010000031">
    <property type="protein sequence ID" value="KAJ8986834.1"/>
    <property type="molecule type" value="Genomic_DNA"/>
</dbReference>
<organism evidence="7 8">
    <name type="scientific">Exophiala dermatitidis</name>
    <name type="common">Black yeast-like fungus</name>
    <name type="synonym">Wangiella dermatitidis</name>
    <dbReference type="NCBI Taxonomy" id="5970"/>
    <lineage>
        <taxon>Eukaryota</taxon>
        <taxon>Fungi</taxon>
        <taxon>Dikarya</taxon>
        <taxon>Ascomycota</taxon>
        <taxon>Pezizomycotina</taxon>
        <taxon>Eurotiomycetes</taxon>
        <taxon>Chaetothyriomycetidae</taxon>
        <taxon>Chaetothyriales</taxon>
        <taxon>Herpotrichiellaceae</taxon>
        <taxon>Exophiala</taxon>
    </lineage>
</organism>
<gene>
    <name evidence="7" type="ORF">HRR80_009135</name>
</gene>
<feature type="region of interest" description="Disordered" evidence="5">
    <location>
        <begin position="367"/>
        <end position="413"/>
    </location>
</feature>
<accession>A0AAN6IPR7</accession>
<feature type="compositionally biased region" description="Low complexity" evidence="5">
    <location>
        <begin position="237"/>
        <end position="246"/>
    </location>
</feature>
<sequence>MSIPQSLTATLIQALSQSEELQRRVQESNEALERLKQENQRLKREVEDLHQARSNRDAPAPSQLEQLFTQNAEKQAEIDHLKSKLRLVQAKERKWRLQNPQISSPMVSSDDVEATTPASVSRKRPRSKTPDAQRPLREISANARPAKSGPPPKRLSDASRVAIAIPAFTEDGEDHNRSSPDPVMEDDAEGDRDGSASRRLQDLLSGPPPATPLLPRPVTGHATPARTPLNVRDQNNSRRATSASRSPVKGHSMLPPKPPPPPSEDEEPFRSRPVHRLNLTHFKTNPAYTGDQDRAYDDVVRGRGQCCGNNLPVLAATVSPDKDVSEDDLLAEFFGPGADAKIRNLTRLEKDKLLLEARTKRHADKCGQMTTTTVDRPQSPPGYWNTDMPGTQEDNENREKTRMREREEVERRYQQAMRGDGRWLFADE</sequence>
<dbReference type="Proteomes" id="UP001161757">
    <property type="component" value="Unassembled WGS sequence"/>
</dbReference>
<evidence type="ECO:0000256" key="4">
    <source>
        <dbReference type="SAM" id="Coils"/>
    </source>
</evidence>
<protein>
    <recommendedName>
        <fullName evidence="6">DNA endonuclease activator Ctp1 C-terminal domain-containing protein</fullName>
    </recommendedName>
</protein>
<dbReference type="InterPro" id="IPR013882">
    <property type="entry name" value="Ctp1_C"/>
</dbReference>
<evidence type="ECO:0000256" key="3">
    <source>
        <dbReference type="ARBA" id="ARBA00023242"/>
    </source>
</evidence>
<evidence type="ECO:0000259" key="6">
    <source>
        <dbReference type="Pfam" id="PF08573"/>
    </source>
</evidence>
<feature type="compositionally biased region" description="Basic and acidic residues" evidence="5">
    <location>
        <begin position="191"/>
        <end position="201"/>
    </location>
</feature>
<feature type="coiled-coil region" evidence="4">
    <location>
        <begin position="11"/>
        <end position="91"/>
    </location>
</feature>